<dbReference type="AlphaFoldDB" id="A0A931G3X4"/>
<proteinExistence type="inferred from homology"/>
<feature type="active site" description="Charge relay system" evidence="5 6">
    <location>
        <position position="430"/>
    </location>
</feature>
<organism evidence="10 11">
    <name type="scientific">Actinoplanes aureus</name>
    <dbReference type="NCBI Taxonomy" id="2792083"/>
    <lineage>
        <taxon>Bacteria</taxon>
        <taxon>Bacillati</taxon>
        <taxon>Actinomycetota</taxon>
        <taxon>Actinomycetes</taxon>
        <taxon>Micromonosporales</taxon>
        <taxon>Micromonosporaceae</taxon>
        <taxon>Actinoplanes</taxon>
    </lineage>
</organism>
<dbReference type="InterPro" id="IPR000209">
    <property type="entry name" value="Peptidase_S8/S53_dom"/>
</dbReference>
<evidence type="ECO:0000256" key="6">
    <source>
        <dbReference type="PROSITE-ProRule" id="PRU01240"/>
    </source>
</evidence>
<gene>
    <name evidence="10" type="ORF">I4J89_24890</name>
</gene>
<dbReference type="GO" id="GO:0006508">
    <property type="term" value="P:proteolysis"/>
    <property type="evidence" value="ECO:0007669"/>
    <property type="project" value="UniProtKB-KW"/>
</dbReference>
<dbReference type="InterPro" id="IPR051048">
    <property type="entry name" value="Peptidase_S8/S53_subtilisin"/>
</dbReference>
<dbReference type="SUPFAM" id="SSF52743">
    <property type="entry name" value="Subtilisin-like"/>
    <property type="match status" value="1"/>
</dbReference>
<dbReference type="PRINTS" id="PR00723">
    <property type="entry name" value="SUBTILISIN"/>
</dbReference>
<dbReference type="PROSITE" id="PS00137">
    <property type="entry name" value="SUBTILASE_HIS"/>
    <property type="match status" value="1"/>
</dbReference>
<keyword evidence="2 6" id="KW-0645">Protease</keyword>
<dbReference type="RefSeq" id="WP_196416474.1">
    <property type="nucleotide sequence ID" value="NZ_JADQTO010000012.1"/>
</dbReference>
<evidence type="ECO:0000256" key="2">
    <source>
        <dbReference type="ARBA" id="ARBA00022670"/>
    </source>
</evidence>
<dbReference type="Proteomes" id="UP000598146">
    <property type="component" value="Unassembled WGS sequence"/>
</dbReference>
<evidence type="ECO:0000313" key="10">
    <source>
        <dbReference type="EMBL" id="MBG0564689.1"/>
    </source>
</evidence>
<keyword evidence="11" id="KW-1185">Reference proteome</keyword>
<evidence type="ECO:0000256" key="1">
    <source>
        <dbReference type="ARBA" id="ARBA00011073"/>
    </source>
</evidence>
<dbReference type="InterPro" id="IPR015500">
    <property type="entry name" value="Peptidase_S8_subtilisin-rel"/>
</dbReference>
<dbReference type="InterPro" id="IPR023827">
    <property type="entry name" value="Peptidase_S8_Asp-AS"/>
</dbReference>
<evidence type="ECO:0000256" key="4">
    <source>
        <dbReference type="ARBA" id="ARBA00022825"/>
    </source>
</evidence>
<feature type="domain" description="Peptidase S8/S53" evidence="9">
    <location>
        <begin position="213"/>
        <end position="477"/>
    </location>
</feature>
<evidence type="ECO:0000256" key="7">
    <source>
        <dbReference type="RuleBase" id="RU003355"/>
    </source>
</evidence>
<evidence type="ECO:0000313" key="11">
    <source>
        <dbReference type="Proteomes" id="UP000598146"/>
    </source>
</evidence>
<dbReference type="Gene3D" id="3.40.50.200">
    <property type="entry name" value="Peptidase S8/S53 domain"/>
    <property type="match status" value="1"/>
</dbReference>
<keyword evidence="8" id="KW-0732">Signal</keyword>
<feature type="signal peptide" evidence="8">
    <location>
        <begin position="1"/>
        <end position="25"/>
    </location>
</feature>
<dbReference type="InterPro" id="IPR022398">
    <property type="entry name" value="Peptidase_S8_His-AS"/>
</dbReference>
<dbReference type="EMBL" id="JADQTO010000012">
    <property type="protein sequence ID" value="MBG0564689.1"/>
    <property type="molecule type" value="Genomic_DNA"/>
</dbReference>
<dbReference type="PANTHER" id="PTHR43399">
    <property type="entry name" value="SUBTILISIN-RELATED"/>
    <property type="match status" value="1"/>
</dbReference>
<feature type="active site" description="Charge relay system" evidence="5 6">
    <location>
        <position position="222"/>
    </location>
</feature>
<comment type="similarity">
    <text evidence="1 6 7">Belongs to the peptidase S8 family.</text>
</comment>
<reference evidence="10" key="1">
    <citation type="submission" date="2020-11" db="EMBL/GenBank/DDBJ databases">
        <title>Isolation and identification of active actinomycetes.</title>
        <authorList>
            <person name="Sun X."/>
        </authorList>
    </citation>
    <scope>NUCLEOTIDE SEQUENCE</scope>
    <source>
        <strain evidence="10">NEAU-A11</strain>
    </source>
</reference>
<evidence type="ECO:0000259" key="9">
    <source>
        <dbReference type="Pfam" id="PF00082"/>
    </source>
</evidence>
<keyword evidence="4 6" id="KW-0720">Serine protease</keyword>
<dbReference type="Pfam" id="PF00082">
    <property type="entry name" value="Peptidase_S8"/>
    <property type="match status" value="1"/>
</dbReference>
<dbReference type="PANTHER" id="PTHR43399:SF4">
    <property type="entry name" value="CELL WALL-ASSOCIATED PROTEASE"/>
    <property type="match status" value="1"/>
</dbReference>
<evidence type="ECO:0000256" key="5">
    <source>
        <dbReference type="PIRSR" id="PIRSR615500-1"/>
    </source>
</evidence>
<comment type="caution">
    <text evidence="10">The sequence shown here is derived from an EMBL/GenBank/DDBJ whole genome shotgun (WGS) entry which is preliminary data.</text>
</comment>
<evidence type="ECO:0000256" key="3">
    <source>
        <dbReference type="ARBA" id="ARBA00022801"/>
    </source>
</evidence>
<dbReference type="PROSITE" id="PS00136">
    <property type="entry name" value="SUBTILASE_ASP"/>
    <property type="match status" value="1"/>
</dbReference>
<protein>
    <submittedName>
        <fullName evidence="10">S8 family serine peptidase</fullName>
    </submittedName>
</protein>
<dbReference type="InterPro" id="IPR023828">
    <property type="entry name" value="Peptidase_S8_Ser-AS"/>
</dbReference>
<dbReference type="GO" id="GO:0004252">
    <property type="term" value="F:serine-type endopeptidase activity"/>
    <property type="evidence" value="ECO:0007669"/>
    <property type="project" value="UniProtKB-UniRule"/>
</dbReference>
<feature type="chain" id="PRO_5037372116" evidence="8">
    <location>
        <begin position="26"/>
        <end position="1095"/>
    </location>
</feature>
<feature type="active site" description="Charge relay system" evidence="5 6">
    <location>
        <position position="254"/>
    </location>
</feature>
<dbReference type="PROSITE" id="PS51892">
    <property type="entry name" value="SUBTILASE"/>
    <property type="match status" value="1"/>
</dbReference>
<evidence type="ECO:0000256" key="8">
    <source>
        <dbReference type="SAM" id="SignalP"/>
    </source>
</evidence>
<name>A0A931G3X4_9ACTN</name>
<dbReference type="InterPro" id="IPR036852">
    <property type="entry name" value="Peptidase_S8/S53_dom_sf"/>
</dbReference>
<accession>A0A931G3X4</accession>
<keyword evidence="3 6" id="KW-0378">Hydrolase</keyword>
<dbReference type="PROSITE" id="PS00138">
    <property type="entry name" value="SUBTILASE_SER"/>
    <property type="match status" value="1"/>
</dbReference>
<sequence length="1095" mass="114692">MRRRLPALLTTTILGLSVLSAPAAAAPAPAAAARPQVAAPAKPVTLITGDRVTLHGKAMSVKPGAGRGKIRFLTQTIGEHRYVIPSDALALLRDGRLDKRLFDVTELAALGTGDELPLLVAYPDGGAPGARSALSAGEARVTRDLSAVGVLAVRADRQARSELWSSLTTGSADARTLRTGVRKVWLDGKRKLNLDRSVPQIGAPTAWQAGYDGTGVTVAVLDSGIDLTHPDFAGQIAGTRDFTGSGSVDDEVGHGTHVASTVAGTGAASGGRYKGVAPGAKLLIGKVCGPEFCMDSQILEGMIWAAERAPVVSMSLGAPDTPEVDPLEQAVNELTEQHDTLFVMSAGNSGFEGAGSIGSPSSADAALSVGAVERDDSLADFSSRGPRVGDGAMKPDITAPGVGIVAAKAAHDVIGGPAPVAGYSTLSGTSMSAPHVAGAAAILVQQHPDWSSRLRKNTLMASAKPTAGVNSFDQGAGRVDVARQITQTVTVDQGSISFGVQRWPHDDDQPVTRPVTYRNSGTTAVELTLTVSGGPFTVAASTLTVPAGGTAATTVTADTRGPEPDGPLGGYLTATAAGGVRVSTPIGIDKEVESYDVTIRTINRDGSPNLNHTVLLLGLDRLKVIEGRAEAATEVLRVPAGRYGLTSWILGAEDENGDPEDTTLMAESVVVVDGDRTITIDARRAGPVRLSAPQAGAGTAFAAVNADWLTEAVGYATGIVTATFDEAYAGPISGVSDPSFLASVNGTFGVPGAAGDFHNSPYVTELAYFNPGRMFRGLRKAPRLSELATLNASYAAEATGVRGAKGNLAQFTTESSAWLIPISFDLPFRRTDYVNPQTQWGSIFFQEKPPAGETFPETVSELDAARQPVRAGRTYRQQWNGAAFGPNVTQPPQEVVWVTRQGDFMIVYPPLSGDGSGHPGFSWVATEQVELYRNGTKLGEGYEYEVPPEPATYRVVATSTRGAPHTLSTEIRAAWTFRSGHVAAERFQRLPVHTVRFAPRLDDRNTAPAGRRFEIPVIVEHQPGAQVGRIRSVQVDVSYDDGKTWQKAAVTGTGDRRVATVHHPRGAGFASLRVSAADTAGNTVEQTLIRAYALR</sequence>